<evidence type="ECO:0008006" key="4">
    <source>
        <dbReference type="Google" id="ProtNLM"/>
    </source>
</evidence>
<evidence type="ECO:0000313" key="3">
    <source>
        <dbReference type="EMBL" id="SBW08555.1"/>
    </source>
</evidence>
<proteinExistence type="inferred from homology"/>
<reference evidence="3" key="1">
    <citation type="submission" date="2016-04" db="EMBL/GenBank/DDBJ databases">
        <authorList>
            <person name="Evans L.H."/>
            <person name="Alamgir A."/>
            <person name="Owens N."/>
            <person name="Weber N.D."/>
            <person name="Virtaneva K."/>
            <person name="Barbian K."/>
            <person name="Babar A."/>
            <person name="Rosenke K."/>
        </authorList>
    </citation>
    <scope>NUCLEOTIDE SEQUENCE</scope>
    <source>
        <strain evidence="3">86</strain>
    </source>
</reference>
<dbReference type="PANTHER" id="PTHR42928">
    <property type="entry name" value="TRICARBOXYLATE-BINDING PROTEIN"/>
    <property type="match status" value="1"/>
</dbReference>
<dbReference type="EMBL" id="FLUQ01000004">
    <property type="protein sequence ID" value="SBW08555.1"/>
    <property type="molecule type" value="Genomic_DNA"/>
</dbReference>
<dbReference type="CDD" id="cd07012">
    <property type="entry name" value="PBP2_Bug_TTT"/>
    <property type="match status" value="1"/>
</dbReference>
<dbReference type="Pfam" id="PF03401">
    <property type="entry name" value="TctC"/>
    <property type="match status" value="1"/>
</dbReference>
<dbReference type="InterPro" id="IPR042100">
    <property type="entry name" value="Bug_dom1"/>
</dbReference>
<gene>
    <name evidence="3" type="ORF">KL86DPRO_40128</name>
</gene>
<keyword evidence="2" id="KW-0732">Signal</keyword>
<feature type="chain" id="PRO_5012804078" description="Tripartite tricarboxylate transporter substrate binding protein" evidence="2">
    <location>
        <begin position="24"/>
        <end position="319"/>
    </location>
</feature>
<dbReference type="Gene3D" id="3.40.190.150">
    <property type="entry name" value="Bordetella uptake gene, domain 1"/>
    <property type="match status" value="1"/>
</dbReference>
<evidence type="ECO:0000256" key="1">
    <source>
        <dbReference type="ARBA" id="ARBA00006987"/>
    </source>
</evidence>
<feature type="signal peptide" evidence="2">
    <location>
        <begin position="1"/>
        <end position="23"/>
    </location>
</feature>
<accession>A0A212KAN2</accession>
<dbReference type="PANTHER" id="PTHR42928:SF5">
    <property type="entry name" value="BLR1237 PROTEIN"/>
    <property type="match status" value="1"/>
</dbReference>
<dbReference type="PIRSF" id="PIRSF017082">
    <property type="entry name" value="YflP"/>
    <property type="match status" value="1"/>
</dbReference>
<dbReference type="InterPro" id="IPR005064">
    <property type="entry name" value="BUG"/>
</dbReference>
<sequence>MKKLSTIVVCALICALCAIPASAAKSTEDNWPKGNIQIVIPYSTGGSPDVIMRAYAEYSKLPILVSNMQGSSGMIATKHVRASKPDGYTFLAIAPETILTLYHGGDSGVPASDLEWVAGMAAGFSIFCVKASSPYNTWADLVKYAKANPGKVTVTASGSKSFAETIMHIMNESSEIDMTWVPQKSLVDARTSVIGGHNVAVLAATDECIPYIKSGDLKALWVASDTPYPQIENVPLLKDVTKDPTMVFGIHRGLQGPKGIPQAILDTINADIVEVMKSEEFKNKIKNIGYEPLYLNQADYTKVYIDLEPRVKAIWDKYK</sequence>
<protein>
    <recommendedName>
        <fullName evidence="4">Tripartite tricarboxylate transporter substrate binding protein</fullName>
    </recommendedName>
</protein>
<comment type="similarity">
    <text evidence="1">Belongs to the UPF0065 (bug) family.</text>
</comment>
<organism evidence="3">
    <name type="scientific">uncultured delta proteobacterium</name>
    <dbReference type="NCBI Taxonomy" id="34034"/>
    <lineage>
        <taxon>Bacteria</taxon>
        <taxon>Deltaproteobacteria</taxon>
        <taxon>environmental samples</taxon>
    </lineage>
</organism>
<dbReference type="Gene3D" id="3.40.190.10">
    <property type="entry name" value="Periplasmic binding protein-like II"/>
    <property type="match status" value="1"/>
</dbReference>
<dbReference type="SUPFAM" id="SSF53850">
    <property type="entry name" value="Periplasmic binding protein-like II"/>
    <property type="match status" value="1"/>
</dbReference>
<name>A0A212KAN2_9DELT</name>
<dbReference type="AlphaFoldDB" id="A0A212KAN2"/>
<evidence type="ECO:0000256" key="2">
    <source>
        <dbReference type="SAM" id="SignalP"/>
    </source>
</evidence>